<accession>A0A0B0MYG2</accession>
<evidence type="ECO:0000313" key="2">
    <source>
        <dbReference type="Proteomes" id="UP000032142"/>
    </source>
</evidence>
<name>A0A0B0MYG2_GOSAR</name>
<comment type="caution">
    <text evidence="1">The sequence shown here is derived from an EMBL/GenBank/DDBJ whole genome shotgun (WGS) entry which is preliminary data.</text>
</comment>
<reference evidence="2" key="1">
    <citation type="submission" date="2014-09" db="EMBL/GenBank/DDBJ databases">
        <authorList>
            <person name="Mudge J."/>
            <person name="Ramaraj T."/>
            <person name="Lindquist I.E."/>
            <person name="Bharti A.K."/>
            <person name="Sundararajan A."/>
            <person name="Cameron C.T."/>
            <person name="Woodward J.E."/>
            <person name="May G.D."/>
            <person name="Brubaker C."/>
            <person name="Broadhvest J."/>
            <person name="Wilkins T.A."/>
        </authorList>
    </citation>
    <scope>NUCLEOTIDE SEQUENCE</scope>
    <source>
        <strain evidence="2">cv. AKA8401</strain>
    </source>
</reference>
<gene>
    <name evidence="1" type="ORF">F383_29572</name>
</gene>
<sequence length="31" mass="3625">MPHSQVTRPCVRLCGIYWLVFKINTRGHRGV</sequence>
<organism evidence="1 2">
    <name type="scientific">Gossypium arboreum</name>
    <name type="common">Tree cotton</name>
    <name type="synonym">Gossypium nanking</name>
    <dbReference type="NCBI Taxonomy" id="29729"/>
    <lineage>
        <taxon>Eukaryota</taxon>
        <taxon>Viridiplantae</taxon>
        <taxon>Streptophyta</taxon>
        <taxon>Embryophyta</taxon>
        <taxon>Tracheophyta</taxon>
        <taxon>Spermatophyta</taxon>
        <taxon>Magnoliopsida</taxon>
        <taxon>eudicotyledons</taxon>
        <taxon>Gunneridae</taxon>
        <taxon>Pentapetalae</taxon>
        <taxon>rosids</taxon>
        <taxon>malvids</taxon>
        <taxon>Malvales</taxon>
        <taxon>Malvaceae</taxon>
        <taxon>Malvoideae</taxon>
        <taxon>Gossypium</taxon>
    </lineage>
</organism>
<keyword evidence="2" id="KW-1185">Reference proteome</keyword>
<dbReference type="Proteomes" id="UP000032142">
    <property type="component" value="Unassembled WGS sequence"/>
</dbReference>
<evidence type="ECO:0000313" key="1">
    <source>
        <dbReference type="EMBL" id="KHG04549.1"/>
    </source>
</evidence>
<protein>
    <submittedName>
        <fullName evidence="1">Uncharacterized protein</fullName>
    </submittedName>
</protein>
<dbReference type="AlphaFoldDB" id="A0A0B0MYG2"/>
<proteinExistence type="predicted"/>
<dbReference type="EMBL" id="JRRC01413539">
    <property type="protein sequence ID" value="KHG04549.1"/>
    <property type="molecule type" value="Genomic_DNA"/>
</dbReference>